<gene>
    <name evidence="1" type="ORF">L2E82_36185</name>
</gene>
<comment type="caution">
    <text evidence="1">The sequence shown here is derived from an EMBL/GenBank/DDBJ whole genome shotgun (WGS) entry which is preliminary data.</text>
</comment>
<evidence type="ECO:0000313" key="1">
    <source>
        <dbReference type="EMBL" id="KAI3724410.1"/>
    </source>
</evidence>
<organism evidence="1 2">
    <name type="scientific">Cichorium intybus</name>
    <name type="common">Chicory</name>
    <dbReference type="NCBI Taxonomy" id="13427"/>
    <lineage>
        <taxon>Eukaryota</taxon>
        <taxon>Viridiplantae</taxon>
        <taxon>Streptophyta</taxon>
        <taxon>Embryophyta</taxon>
        <taxon>Tracheophyta</taxon>
        <taxon>Spermatophyta</taxon>
        <taxon>Magnoliopsida</taxon>
        <taxon>eudicotyledons</taxon>
        <taxon>Gunneridae</taxon>
        <taxon>Pentapetalae</taxon>
        <taxon>asterids</taxon>
        <taxon>campanulids</taxon>
        <taxon>Asterales</taxon>
        <taxon>Asteraceae</taxon>
        <taxon>Cichorioideae</taxon>
        <taxon>Cichorieae</taxon>
        <taxon>Cichoriinae</taxon>
        <taxon>Cichorium</taxon>
    </lineage>
</organism>
<reference evidence="2" key="1">
    <citation type="journal article" date="2022" name="Mol. Ecol. Resour.">
        <title>The genomes of chicory, endive, great burdock and yacon provide insights into Asteraceae palaeo-polyploidization history and plant inulin production.</title>
        <authorList>
            <person name="Fan W."/>
            <person name="Wang S."/>
            <person name="Wang H."/>
            <person name="Wang A."/>
            <person name="Jiang F."/>
            <person name="Liu H."/>
            <person name="Zhao H."/>
            <person name="Xu D."/>
            <person name="Zhang Y."/>
        </authorList>
    </citation>
    <scope>NUCLEOTIDE SEQUENCE [LARGE SCALE GENOMIC DNA]</scope>
    <source>
        <strain evidence="2">cv. Punajuju</strain>
    </source>
</reference>
<keyword evidence="2" id="KW-1185">Reference proteome</keyword>
<accession>A0ACB9BQX8</accession>
<dbReference type="Proteomes" id="UP001055811">
    <property type="component" value="Linkage Group LG06"/>
</dbReference>
<sequence length="79" mass="8920">MSMPRKTGDRKKEELGEGEQNEESWEGASSFHEYSKEGAPQFIPLSSKNKFSSLECRSEEKSYIQGLPKAGISSNVDRY</sequence>
<protein>
    <submittedName>
        <fullName evidence="1">Uncharacterized protein</fullName>
    </submittedName>
</protein>
<evidence type="ECO:0000313" key="2">
    <source>
        <dbReference type="Proteomes" id="UP001055811"/>
    </source>
</evidence>
<proteinExistence type="predicted"/>
<reference evidence="1 2" key="2">
    <citation type="journal article" date="2022" name="Mol. Ecol. Resour.">
        <title>The genomes of chicory, endive, great burdock and yacon provide insights into Asteraceae paleo-polyploidization history and plant inulin production.</title>
        <authorList>
            <person name="Fan W."/>
            <person name="Wang S."/>
            <person name="Wang H."/>
            <person name="Wang A."/>
            <person name="Jiang F."/>
            <person name="Liu H."/>
            <person name="Zhao H."/>
            <person name="Xu D."/>
            <person name="Zhang Y."/>
        </authorList>
    </citation>
    <scope>NUCLEOTIDE SEQUENCE [LARGE SCALE GENOMIC DNA]</scope>
    <source>
        <strain evidence="2">cv. Punajuju</strain>
        <tissue evidence="1">Leaves</tissue>
    </source>
</reference>
<name>A0ACB9BQX8_CICIN</name>
<dbReference type="EMBL" id="CM042014">
    <property type="protein sequence ID" value="KAI3724410.1"/>
    <property type="molecule type" value="Genomic_DNA"/>
</dbReference>